<dbReference type="SUPFAM" id="SSF52540">
    <property type="entry name" value="P-loop containing nucleoside triphosphate hydrolases"/>
    <property type="match status" value="1"/>
</dbReference>
<keyword evidence="5" id="KW-0547">Nucleotide-binding</keyword>
<reference evidence="9 10" key="1">
    <citation type="submission" date="2018-03" db="EMBL/GenBank/DDBJ databases">
        <title>Genomic Encyclopedia of Archaeal and Bacterial Type Strains, Phase II (KMG-II): from individual species to whole genera.</title>
        <authorList>
            <person name="Goeker M."/>
        </authorList>
    </citation>
    <scope>NUCLEOTIDE SEQUENCE [LARGE SCALE GENOMIC DNA]</scope>
    <source>
        <strain evidence="9 10">DSM 100065</strain>
    </source>
</reference>
<protein>
    <submittedName>
        <fullName evidence="9">Peptide/nickel transport system ATP-binding protein</fullName>
    </submittedName>
</protein>
<comment type="caution">
    <text evidence="9">The sequence shown here is derived from an EMBL/GenBank/DDBJ whole genome shotgun (WGS) entry which is preliminary data.</text>
</comment>
<evidence type="ECO:0000256" key="4">
    <source>
        <dbReference type="ARBA" id="ARBA00022475"/>
    </source>
</evidence>
<dbReference type="InterPro" id="IPR017871">
    <property type="entry name" value="ABC_transporter-like_CS"/>
</dbReference>
<dbReference type="GO" id="GO:0016887">
    <property type="term" value="F:ATP hydrolysis activity"/>
    <property type="evidence" value="ECO:0007669"/>
    <property type="project" value="InterPro"/>
</dbReference>
<evidence type="ECO:0000256" key="1">
    <source>
        <dbReference type="ARBA" id="ARBA00004202"/>
    </source>
</evidence>
<proteinExistence type="inferred from homology"/>
<keyword evidence="3" id="KW-0813">Transport</keyword>
<sequence>MPSNTTTATDVVTGAPVDIASDAAPLAVAGLTVSAATMQGRFPVIEDVSLTLRAGKITGLAGESGSGKTVTALATMRLLEARVLRVESGSVHVGATDILGLSTGALRRARGRDIAMIFQEPMTSLDPMFTVGSSISEVLRTHLGLSKAKAKTRAIELLDRVGIPDPARRYNAYPFEMSGGMLQRVLIAMAISCEPDVLIADEPTTALDVTVQAQIMRLLQSLAADGMAVLLVTHDMGVISEYTDFLNVMYAGQVIESGTTAQVLEDPRHPYTAGLLASVPSTRTRLARLSSIPGKVPMLHEMPAGCRFAPRCGFAKPECASPQVLAQVESGRSVRCVRSSDLELEGVE</sequence>
<dbReference type="GO" id="GO:0005886">
    <property type="term" value="C:plasma membrane"/>
    <property type="evidence" value="ECO:0007669"/>
    <property type="project" value="UniProtKB-SubCell"/>
</dbReference>
<dbReference type="Gene3D" id="3.40.50.300">
    <property type="entry name" value="P-loop containing nucleotide triphosphate hydrolases"/>
    <property type="match status" value="1"/>
</dbReference>
<organism evidence="9 10">
    <name type="scientific">Antricoccus suffuscus</name>
    <dbReference type="NCBI Taxonomy" id="1629062"/>
    <lineage>
        <taxon>Bacteria</taxon>
        <taxon>Bacillati</taxon>
        <taxon>Actinomycetota</taxon>
        <taxon>Actinomycetes</taxon>
        <taxon>Geodermatophilales</taxon>
        <taxon>Antricoccaceae</taxon>
        <taxon>Antricoccus</taxon>
    </lineage>
</organism>
<evidence type="ECO:0000259" key="8">
    <source>
        <dbReference type="PROSITE" id="PS50893"/>
    </source>
</evidence>
<feature type="domain" description="ABC transporter" evidence="8">
    <location>
        <begin position="26"/>
        <end position="276"/>
    </location>
</feature>
<keyword evidence="4" id="KW-1003">Cell membrane</keyword>
<evidence type="ECO:0000256" key="7">
    <source>
        <dbReference type="ARBA" id="ARBA00023136"/>
    </source>
</evidence>
<dbReference type="GO" id="GO:0015833">
    <property type="term" value="P:peptide transport"/>
    <property type="evidence" value="ECO:0007669"/>
    <property type="project" value="InterPro"/>
</dbReference>
<dbReference type="InterPro" id="IPR050388">
    <property type="entry name" value="ABC_Ni/Peptide_Import"/>
</dbReference>
<dbReference type="NCBIfam" id="TIGR01727">
    <property type="entry name" value="oligo_HPY"/>
    <property type="match status" value="1"/>
</dbReference>
<dbReference type="InterPro" id="IPR027417">
    <property type="entry name" value="P-loop_NTPase"/>
</dbReference>
<dbReference type="PANTHER" id="PTHR43297:SF2">
    <property type="entry name" value="DIPEPTIDE TRANSPORT ATP-BINDING PROTEIN DPPD"/>
    <property type="match status" value="1"/>
</dbReference>
<name>A0A2T1A694_9ACTN</name>
<evidence type="ECO:0000313" key="9">
    <source>
        <dbReference type="EMBL" id="PRZ44132.1"/>
    </source>
</evidence>
<evidence type="ECO:0000256" key="6">
    <source>
        <dbReference type="ARBA" id="ARBA00022840"/>
    </source>
</evidence>
<dbReference type="SMART" id="SM00382">
    <property type="entry name" value="AAA"/>
    <property type="match status" value="1"/>
</dbReference>
<dbReference type="GO" id="GO:0005524">
    <property type="term" value="F:ATP binding"/>
    <property type="evidence" value="ECO:0007669"/>
    <property type="project" value="UniProtKB-KW"/>
</dbReference>
<keyword evidence="10" id="KW-1185">Reference proteome</keyword>
<dbReference type="PANTHER" id="PTHR43297">
    <property type="entry name" value="OLIGOPEPTIDE TRANSPORT ATP-BINDING PROTEIN APPD"/>
    <property type="match status" value="1"/>
</dbReference>
<dbReference type="InterPro" id="IPR003593">
    <property type="entry name" value="AAA+_ATPase"/>
</dbReference>
<dbReference type="InterPro" id="IPR003439">
    <property type="entry name" value="ABC_transporter-like_ATP-bd"/>
</dbReference>
<dbReference type="RefSeq" id="WP_106347181.1">
    <property type="nucleotide sequence ID" value="NZ_PVUE01000001.1"/>
</dbReference>
<keyword evidence="7" id="KW-0472">Membrane</keyword>
<comment type="similarity">
    <text evidence="2">Belongs to the ABC transporter superfamily.</text>
</comment>
<dbReference type="EMBL" id="PVUE01000001">
    <property type="protein sequence ID" value="PRZ44132.1"/>
    <property type="molecule type" value="Genomic_DNA"/>
</dbReference>
<dbReference type="PROSITE" id="PS00211">
    <property type="entry name" value="ABC_TRANSPORTER_1"/>
    <property type="match status" value="1"/>
</dbReference>
<dbReference type="CDD" id="cd03257">
    <property type="entry name" value="ABC_NikE_OppD_transporters"/>
    <property type="match status" value="1"/>
</dbReference>
<dbReference type="FunFam" id="3.40.50.300:FF:000016">
    <property type="entry name" value="Oligopeptide ABC transporter ATP-binding component"/>
    <property type="match status" value="1"/>
</dbReference>
<evidence type="ECO:0000256" key="2">
    <source>
        <dbReference type="ARBA" id="ARBA00005417"/>
    </source>
</evidence>
<dbReference type="InterPro" id="IPR013563">
    <property type="entry name" value="Oligopep_ABC_C"/>
</dbReference>
<dbReference type="Proteomes" id="UP000237752">
    <property type="component" value="Unassembled WGS sequence"/>
</dbReference>
<dbReference type="Pfam" id="PF08352">
    <property type="entry name" value="oligo_HPY"/>
    <property type="match status" value="1"/>
</dbReference>
<dbReference type="OrthoDB" id="5357528at2"/>
<evidence type="ECO:0000313" key="10">
    <source>
        <dbReference type="Proteomes" id="UP000237752"/>
    </source>
</evidence>
<dbReference type="AlphaFoldDB" id="A0A2T1A694"/>
<gene>
    <name evidence="9" type="ORF">CLV47_101257</name>
</gene>
<dbReference type="PROSITE" id="PS50893">
    <property type="entry name" value="ABC_TRANSPORTER_2"/>
    <property type="match status" value="1"/>
</dbReference>
<comment type="subcellular location">
    <subcellularLocation>
        <location evidence="1">Cell membrane</location>
        <topology evidence="1">Peripheral membrane protein</topology>
    </subcellularLocation>
</comment>
<evidence type="ECO:0000256" key="3">
    <source>
        <dbReference type="ARBA" id="ARBA00022448"/>
    </source>
</evidence>
<keyword evidence="6 9" id="KW-0067">ATP-binding</keyword>
<dbReference type="Pfam" id="PF00005">
    <property type="entry name" value="ABC_tran"/>
    <property type="match status" value="1"/>
</dbReference>
<evidence type="ECO:0000256" key="5">
    <source>
        <dbReference type="ARBA" id="ARBA00022741"/>
    </source>
</evidence>
<accession>A0A2T1A694</accession>